<evidence type="ECO:0000313" key="17">
    <source>
        <dbReference type="RefSeq" id="XP_015880313.3"/>
    </source>
</evidence>
<evidence type="ECO:0000256" key="2">
    <source>
        <dbReference type="ARBA" id="ARBA00004479"/>
    </source>
</evidence>
<dbReference type="InterPro" id="IPR011009">
    <property type="entry name" value="Kinase-like_dom_sf"/>
</dbReference>
<dbReference type="GO" id="GO:0004674">
    <property type="term" value="F:protein serine/threonine kinase activity"/>
    <property type="evidence" value="ECO:0007669"/>
    <property type="project" value="UniProtKB-KW"/>
</dbReference>
<dbReference type="PROSITE" id="PS00109">
    <property type="entry name" value="PROTEIN_KINASE_TYR"/>
    <property type="match status" value="1"/>
</dbReference>
<dbReference type="Gene3D" id="3.80.10.10">
    <property type="entry name" value="Ribonuclease Inhibitor"/>
    <property type="match status" value="5"/>
</dbReference>
<evidence type="ECO:0000256" key="8">
    <source>
        <dbReference type="ARBA" id="ARBA00022840"/>
    </source>
</evidence>
<dbReference type="Gene3D" id="3.30.200.20">
    <property type="entry name" value="Phosphorylase Kinase, domain 1"/>
    <property type="match status" value="1"/>
</dbReference>
<dbReference type="SUPFAM" id="SSF56112">
    <property type="entry name" value="Protein kinase-like (PK-like)"/>
    <property type="match status" value="1"/>
</dbReference>
<keyword evidence="6" id="KW-0677">Repeat</keyword>
<evidence type="ECO:0000256" key="9">
    <source>
        <dbReference type="ARBA" id="ARBA00022989"/>
    </source>
</evidence>
<comment type="subcellular location">
    <subcellularLocation>
        <location evidence="1">Cell membrane</location>
    </subcellularLocation>
    <subcellularLocation>
        <location evidence="2">Membrane</location>
        <topology evidence="2">Single-pass type I membrane protein</topology>
    </subcellularLocation>
</comment>
<proteinExistence type="predicted"/>
<dbReference type="InterPro" id="IPR017441">
    <property type="entry name" value="Protein_kinase_ATP_BS"/>
</dbReference>
<gene>
    <name evidence="17" type="primary">LOC107416338</name>
</gene>
<feature type="domain" description="Protein kinase" evidence="15">
    <location>
        <begin position="659"/>
        <end position="934"/>
    </location>
</feature>
<evidence type="ECO:0000256" key="5">
    <source>
        <dbReference type="ARBA" id="ARBA00022729"/>
    </source>
</evidence>
<dbReference type="GeneID" id="107416338"/>
<evidence type="ECO:0000256" key="4">
    <source>
        <dbReference type="ARBA" id="ARBA00022692"/>
    </source>
</evidence>
<keyword evidence="3" id="KW-0433">Leucine-rich repeat</keyword>
<feature type="transmembrane region" description="Helical" evidence="13">
    <location>
        <begin position="591"/>
        <end position="615"/>
    </location>
</feature>
<reference evidence="17" key="1">
    <citation type="submission" date="2025-08" db="UniProtKB">
        <authorList>
            <consortium name="RefSeq"/>
        </authorList>
    </citation>
    <scope>IDENTIFICATION</scope>
    <source>
        <tissue evidence="17">Seedling</tissue>
    </source>
</reference>
<dbReference type="PANTHER" id="PTHR48053">
    <property type="entry name" value="LEUCINE RICH REPEAT FAMILY PROTEIN, EXPRESSED"/>
    <property type="match status" value="1"/>
</dbReference>
<sequence length="949" mass="104808">MASMINILFILVSTSTVIAISAPPATSLTSEVEEAEALQKWKASLENKNPSLSSSWVGDNRACNWVGIVCENSTTIRHLNLTGYGLKGTLQGFIFSSFPNLLTFDLRNNSLYGTIPSSIANLSSLIYLDLSSNQLFGIIPPEISFLSGLQFLYLGKNYLNGSIPEEIVMLNKSLSVLELSENNLNGPIPVSIGNLNNLTVLHLFINKFYGFIPSSIGNLTKLTQLYLMHNQLYGSIPPEFGNLKFLTHVGLVGNQFNGSIDLVMKNITYLKYLALSDNLFSGYLPQNICINSRLELFSAHSNYFVGFIPLSLRNCTSLIRVRLERNRLTGNISEELGIYPNLDYIDLSYNNFYGEISQKWGQCKNLQSLKLSNNRISGGISPHLEGSVELRLLDLSSNNLVGEIPKELGTMVSLFNLNLGDNKLSGSIPPEIGILSDLTHLNIAVNNLTGSIPKQLDGCTKLMSLNLSKNRFPMNLPPEIGSLQYLQVLDLSYNLLTGEMPSQLGELKNLEVLNLSHNEFSGSIPSTFVGMLSLTAIDMSSNQLEGPLPDSKVFDEAPIEAFINNKGLCGMVIGLKACPSTIRSGKKDNNVVILVTVLVLCMLFLALVVSGIAYVHCIRKTSRNNLNGQPEAQHEDLFSIWSYDGKMTYRSIVEATDNFHSRNCVGEGGNASVYKARLQTGQVVAVKRVNTQEEGRVADFKAFESEIRALLEVRHRNIVKLYGFCSYPPNSFLVYRFVEGGSLEKILSNDREAHMFEWSKRVNLIKGVASALSYMHHDCLPPVVHRDISSKNILVDLEYEGYISDFGTARLLEPNSSNWTSFAGTVGYTAPEFAYTLEVNEKCDVYSFGVVSLEVIMGKHPGDLVSTLFSLSSLTTPSTSHDIPLKDVLDQRLIPPRKQDAEDLVSIAKLAFSCLQINPQSRPTMKQVSQELSVQRVPSSNVFSRITLG</sequence>
<dbReference type="InterPro" id="IPR032675">
    <property type="entry name" value="LRR_dom_sf"/>
</dbReference>
<dbReference type="SUPFAM" id="SSF52047">
    <property type="entry name" value="RNI-like"/>
    <property type="match status" value="1"/>
</dbReference>
<evidence type="ECO:0000256" key="6">
    <source>
        <dbReference type="ARBA" id="ARBA00022737"/>
    </source>
</evidence>
<dbReference type="Pfam" id="PF00069">
    <property type="entry name" value="Pkinase"/>
    <property type="match status" value="1"/>
</dbReference>
<dbReference type="InterPro" id="IPR008266">
    <property type="entry name" value="Tyr_kinase_AS"/>
</dbReference>
<dbReference type="Pfam" id="PF00560">
    <property type="entry name" value="LRR_1"/>
    <property type="match status" value="3"/>
</dbReference>
<evidence type="ECO:0000256" key="12">
    <source>
        <dbReference type="PROSITE-ProRule" id="PRU10141"/>
    </source>
</evidence>
<dbReference type="GO" id="GO:0005886">
    <property type="term" value="C:plasma membrane"/>
    <property type="evidence" value="ECO:0007669"/>
    <property type="project" value="UniProtKB-SubCell"/>
</dbReference>
<dbReference type="Pfam" id="PF13855">
    <property type="entry name" value="LRR_8"/>
    <property type="match status" value="3"/>
</dbReference>
<evidence type="ECO:0000259" key="15">
    <source>
        <dbReference type="PROSITE" id="PS50011"/>
    </source>
</evidence>
<feature type="chain" id="PRO_5045078130" evidence="14">
    <location>
        <begin position="20"/>
        <end position="949"/>
    </location>
</feature>
<dbReference type="PANTHER" id="PTHR48053:SF168">
    <property type="entry name" value="LRR RECEPTOR-LIKE KINASE FAMILY PROTEIN"/>
    <property type="match status" value="1"/>
</dbReference>
<dbReference type="SUPFAM" id="SSF52058">
    <property type="entry name" value="L domain-like"/>
    <property type="match status" value="1"/>
</dbReference>
<dbReference type="Pfam" id="PF08263">
    <property type="entry name" value="LRRNT_2"/>
    <property type="match status" value="1"/>
</dbReference>
<keyword evidence="9 13" id="KW-1133">Transmembrane helix</keyword>
<evidence type="ECO:0000256" key="3">
    <source>
        <dbReference type="ARBA" id="ARBA00022614"/>
    </source>
</evidence>
<evidence type="ECO:0000313" key="16">
    <source>
        <dbReference type="Proteomes" id="UP001652623"/>
    </source>
</evidence>
<keyword evidence="4 13" id="KW-0812">Transmembrane</keyword>
<keyword evidence="5 14" id="KW-0732">Signal</keyword>
<dbReference type="RefSeq" id="XP_015880313.3">
    <property type="nucleotide sequence ID" value="XM_016024827.4"/>
</dbReference>
<accession>A0A6P3ZMG8</accession>
<dbReference type="Proteomes" id="UP001652623">
    <property type="component" value="Chromosome 4"/>
</dbReference>
<feature type="signal peptide" evidence="14">
    <location>
        <begin position="1"/>
        <end position="19"/>
    </location>
</feature>
<evidence type="ECO:0000256" key="13">
    <source>
        <dbReference type="SAM" id="Phobius"/>
    </source>
</evidence>
<dbReference type="InterPro" id="IPR051716">
    <property type="entry name" value="Plant_RL_S/T_kinase"/>
</dbReference>
<dbReference type="Gene3D" id="1.10.510.10">
    <property type="entry name" value="Transferase(Phosphotransferase) domain 1"/>
    <property type="match status" value="1"/>
</dbReference>
<dbReference type="PROSITE" id="PS50011">
    <property type="entry name" value="PROTEIN_KINASE_DOM"/>
    <property type="match status" value="1"/>
</dbReference>
<dbReference type="GO" id="GO:0005524">
    <property type="term" value="F:ATP binding"/>
    <property type="evidence" value="ECO:0007669"/>
    <property type="project" value="UniProtKB-UniRule"/>
</dbReference>
<dbReference type="KEGG" id="zju:107416338"/>
<protein>
    <submittedName>
        <fullName evidence="17">Probable leucine-rich repeat receptor-like protein kinase At1g35710</fullName>
    </submittedName>
</protein>
<evidence type="ECO:0000256" key="11">
    <source>
        <dbReference type="ARBA" id="ARBA00023170"/>
    </source>
</evidence>
<keyword evidence="11" id="KW-0675">Receptor</keyword>
<keyword evidence="7 12" id="KW-0547">Nucleotide-binding</keyword>
<name>A0A6P3ZMG8_ZIZJJ</name>
<dbReference type="PROSITE" id="PS00107">
    <property type="entry name" value="PROTEIN_KINASE_ATP"/>
    <property type="match status" value="1"/>
</dbReference>
<dbReference type="InParanoid" id="A0A6P3ZMG8"/>
<evidence type="ECO:0000256" key="14">
    <source>
        <dbReference type="SAM" id="SignalP"/>
    </source>
</evidence>
<dbReference type="SMART" id="SM00369">
    <property type="entry name" value="LRR_TYP"/>
    <property type="match status" value="5"/>
</dbReference>
<keyword evidence="16" id="KW-1185">Reference proteome</keyword>
<keyword evidence="8 12" id="KW-0067">ATP-binding</keyword>
<feature type="binding site" evidence="12">
    <location>
        <position position="687"/>
    </location>
    <ligand>
        <name>ATP</name>
        <dbReference type="ChEBI" id="CHEBI:30616"/>
    </ligand>
</feature>
<keyword evidence="10 13" id="KW-0472">Membrane</keyword>
<evidence type="ECO:0000256" key="7">
    <source>
        <dbReference type="ARBA" id="ARBA00022741"/>
    </source>
</evidence>
<evidence type="ECO:0000256" key="1">
    <source>
        <dbReference type="ARBA" id="ARBA00004236"/>
    </source>
</evidence>
<dbReference type="InterPro" id="IPR000719">
    <property type="entry name" value="Prot_kinase_dom"/>
</dbReference>
<dbReference type="InterPro" id="IPR001611">
    <property type="entry name" value="Leu-rich_rpt"/>
</dbReference>
<dbReference type="InterPro" id="IPR013210">
    <property type="entry name" value="LRR_N_plant-typ"/>
</dbReference>
<organism evidence="16 17">
    <name type="scientific">Ziziphus jujuba</name>
    <name type="common">Chinese jujube</name>
    <name type="synonym">Ziziphus sativa</name>
    <dbReference type="NCBI Taxonomy" id="326968"/>
    <lineage>
        <taxon>Eukaryota</taxon>
        <taxon>Viridiplantae</taxon>
        <taxon>Streptophyta</taxon>
        <taxon>Embryophyta</taxon>
        <taxon>Tracheophyta</taxon>
        <taxon>Spermatophyta</taxon>
        <taxon>Magnoliopsida</taxon>
        <taxon>eudicotyledons</taxon>
        <taxon>Gunneridae</taxon>
        <taxon>Pentapetalae</taxon>
        <taxon>rosids</taxon>
        <taxon>fabids</taxon>
        <taxon>Rosales</taxon>
        <taxon>Rhamnaceae</taxon>
        <taxon>Paliureae</taxon>
        <taxon>Ziziphus</taxon>
    </lineage>
</organism>
<dbReference type="AlphaFoldDB" id="A0A6P3ZMG8"/>
<dbReference type="InterPro" id="IPR003591">
    <property type="entry name" value="Leu-rich_rpt_typical-subtyp"/>
</dbReference>
<dbReference type="PRINTS" id="PR00019">
    <property type="entry name" value="LEURICHRPT"/>
</dbReference>
<evidence type="ECO:0000256" key="10">
    <source>
        <dbReference type="ARBA" id="ARBA00023136"/>
    </source>
</evidence>